<dbReference type="Pfam" id="PF25601">
    <property type="entry name" value="AAA_lid_14"/>
    <property type="match status" value="1"/>
</dbReference>
<dbReference type="InterPro" id="IPR002078">
    <property type="entry name" value="Sigma_54_int"/>
</dbReference>
<feature type="domain" description="Sigma-54 factor interaction" evidence="5">
    <location>
        <begin position="148"/>
        <end position="370"/>
    </location>
</feature>
<dbReference type="Gene3D" id="1.10.8.60">
    <property type="match status" value="1"/>
</dbReference>
<name>A0ABR7A875_9BURK</name>
<sequence length="513" mass="55821">MSFSDHTMTSPSLLVAGSNSPMLGLTIAWHPDSNRVGEQFIVADPQAEMELSRFSPAFRLAGKDALPLGHGGISREALRIQRNGDQGVLITPPASRMVVEVNGVPIHAAVHITQEQLSKGLILGLGRAVLLCLHWMQCLPKMNEMEGVIGVGSSAILLRDQIRQVANTDFPVLLLGETGTGKEIAARGIHQHSQRRHSQMVTVNMAALNESLAAADLFGAARGAYTGAQQARKGLFAEAENATLFLDEIGNTPASIQPMLLRVLETGDYRPLGAAQDLHASARLIAATDQDLYGENFNQALLRRLESFVIHLPPLRERREDIGVLILYLLKQNKLEYPVSLPTSLISDLLIYDWPGNIRQLSHVLRRILLALQAGQPADFHQLVGASKERSSIASAKPVTPTASLATKGIEAPPAVRKKLADLSEDDVLQAMVQHDWYIQGAAQELGISRPSMYKLLEQHSQIRKAEQIPVAELRAVLDASQGIIEQAAHKLKTPAESLRRYARIIAISALSG</sequence>
<evidence type="ECO:0000313" key="7">
    <source>
        <dbReference type="Proteomes" id="UP000654304"/>
    </source>
</evidence>
<dbReference type="Pfam" id="PF00158">
    <property type="entry name" value="Sigma54_activat"/>
    <property type="match status" value="1"/>
</dbReference>
<reference evidence="6 7" key="1">
    <citation type="submission" date="2020-08" db="EMBL/GenBank/DDBJ databases">
        <title>Novel species isolated from subtropical streams in China.</title>
        <authorList>
            <person name="Lu H."/>
        </authorList>
    </citation>
    <scope>NUCLEOTIDE SEQUENCE [LARGE SCALE GENOMIC DNA]</scope>
    <source>
        <strain evidence="6 7">CY22W</strain>
    </source>
</reference>
<dbReference type="SUPFAM" id="SSF52540">
    <property type="entry name" value="P-loop containing nucleoside triphosphate hydrolases"/>
    <property type="match status" value="1"/>
</dbReference>
<accession>A0ABR7A875</accession>
<evidence type="ECO:0000256" key="1">
    <source>
        <dbReference type="ARBA" id="ARBA00022741"/>
    </source>
</evidence>
<protein>
    <submittedName>
        <fullName evidence="6">Sigma-54-dependent Fis family transcriptional regulator</fullName>
    </submittedName>
</protein>
<evidence type="ECO:0000313" key="6">
    <source>
        <dbReference type="EMBL" id="MBC3933074.1"/>
    </source>
</evidence>
<dbReference type="RefSeq" id="WP_186904659.1">
    <property type="nucleotide sequence ID" value="NZ_JACOGD010000008.1"/>
</dbReference>
<dbReference type="PROSITE" id="PS00688">
    <property type="entry name" value="SIGMA54_INTERACT_3"/>
    <property type="match status" value="1"/>
</dbReference>
<evidence type="ECO:0000256" key="4">
    <source>
        <dbReference type="ARBA" id="ARBA00023163"/>
    </source>
</evidence>
<dbReference type="InterPro" id="IPR058031">
    <property type="entry name" value="AAA_lid_NorR"/>
</dbReference>
<dbReference type="InterPro" id="IPR027417">
    <property type="entry name" value="P-loop_NTPase"/>
</dbReference>
<dbReference type="SMART" id="SM00382">
    <property type="entry name" value="AAA"/>
    <property type="match status" value="1"/>
</dbReference>
<evidence type="ECO:0000259" key="5">
    <source>
        <dbReference type="PROSITE" id="PS50045"/>
    </source>
</evidence>
<organism evidence="6 7">
    <name type="scientific">Undibacterium curvum</name>
    <dbReference type="NCBI Taxonomy" id="2762294"/>
    <lineage>
        <taxon>Bacteria</taxon>
        <taxon>Pseudomonadati</taxon>
        <taxon>Pseudomonadota</taxon>
        <taxon>Betaproteobacteria</taxon>
        <taxon>Burkholderiales</taxon>
        <taxon>Oxalobacteraceae</taxon>
        <taxon>Undibacterium</taxon>
    </lineage>
</organism>
<keyword evidence="3" id="KW-0805">Transcription regulation</keyword>
<proteinExistence type="predicted"/>
<dbReference type="InterPro" id="IPR003593">
    <property type="entry name" value="AAA+_ATPase"/>
</dbReference>
<evidence type="ECO:0000256" key="2">
    <source>
        <dbReference type="ARBA" id="ARBA00022840"/>
    </source>
</evidence>
<keyword evidence="2" id="KW-0067">ATP-binding</keyword>
<evidence type="ECO:0000256" key="3">
    <source>
        <dbReference type="ARBA" id="ARBA00023015"/>
    </source>
</evidence>
<comment type="caution">
    <text evidence="6">The sequence shown here is derived from an EMBL/GenBank/DDBJ whole genome shotgun (WGS) entry which is preliminary data.</text>
</comment>
<keyword evidence="7" id="KW-1185">Reference proteome</keyword>
<keyword evidence="4" id="KW-0804">Transcription</keyword>
<dbReference type="EMBL" id="JACOGD010000008">
    <property type="protein sequence ID" value="MBC3933074.1"/>
    <property type="molecule type" value="Genomic_DNA"/>
</dbReference>
<dbReference type="Proteomes" id="UP000654304">
    <property type="component" value="Unassembled WGS sequence"/>
</dbReference>
<dbReference type="PANTHER" id="PTHR32071:SF57">
    <property type="entry name" value="C4-DICARBOXYLATE TRANSPORT TRANSCRIPTIONAL REGULATORY PROTEIN DCTD"/>
    <property type="match status" value="1"/>
</dbReference>
<gene>
    <name evidence="6" type="ORF">H8K43_15455</name>
</gene>
<dbReference type="InterPro" id="IPR025944">
    <property type="entry name" value="Sigma_54_int_dom_CS"/>
</dbReference>
<keyword evidence="1" id="KW-0547">Nucleotide-binding</keyword>
<dbReference type="PANTHER" id="PTHR32071">
    <property type="entry name" value="TRANSCRIPTIONAL REGULATORY PROTEIN"/>
    <property type="match status" value="1"/>
</dbReference>
<dbReference type="Gene3D" id="3.40.50.300">
    <property type="entry name" value="P-loop containing nucleotide triphosphate hydrolases"/>
    <property type="match status" value="1"/>
</dbReference>
<dbReference type="PROSITE" id="PS50045">
    <property type="entry name" value="SIGMA54_INTERACT_4"/>
    <property type="match status" value="1"/>
</dbReference>
<dbReference type="CDD" id="cd00009">
    <property type="entry name" value="AAA"/>
    <property type="match status" value="1"/>
</dbReference>